<accession>D7DQA2</accession>
<dbReference type="KEGG" id="meh:M301_1089"/>
<dbReference type="Proteomes" id="UP000000383">
    <property type="component" value="Chromosome"/>
</dbReference>
<dbReference type="EMBL" id="CP002056">
    <property type="protein sequence ID" value="ADI29473.1"/>
    <property type="molecule type" value="Genomic_DNA"/>
</dbReference>
<dbReference type="HOGENOM" id="CLU_125930_0_0_4"/>
<keyword evidence="2" id="KW-1185">Reference proteome</keyword>
<reference evidence="1 2" key="2">
    <citation type="journal article" date="2011" name="J. Bacteriol.">
        <title>Genomes of three methylotrophs from a single niche uncover genetic and metabolic divergence of Methylophilaceae.</title>
        <authorList>
            <person name="Lapidus A."/>
            <person name="Clum A."/>
            <person name="Labutti K."/>
            <person name="Kaluzhnaya M.G."/>
            <person name="Lim S."/>
            <person name="Beck D.A."/>
            <person name="Glavina Del Rio T."/>
            <person name="Nolan M."/>
            <person name="Mavromatis K."/>
            <person name="Huntemann M."/>
            <person name="Lucas S."/>
            <person name="Lidstrom M.E."/>
            <person name="Ivanova N."/>
            <person name="Chistoserdova L."/>
        </authorList>
    </citation>
    <scope>NUCLEOTIDE SEQUENCE [LARGE SCALE GENOMIC DNA]</scope>
    <source>
        <strain evidence="1 2">301</strain>
    </source>
</reference>
<organism evidence="1 2">
    <name type="scientific">Methylotenera versatilis (strain 301)</name>
    <dbReference type="NCBI Taxonomy" id="666681"/>
    <lineage>
        <taxon>Bacteria</taxon>
        <taxon>Pseudomonadati</taxon>
        <taxon>Pseudomonadota</taxon>
        <taxon>Betaproteobacteria</taxon>
        <taxon>Nitrosomonadales</taxon>
        <taxon>Methylophilaceae</taxon>
        <taxon>Methylotenera</taxon>
    </lineage>
</organism>
<dbReference type="AlphaFoldDB" id="D7DQA2"/>
<evidence type="ECO:0008006" key="3">
    <source>
        <dbReference type="Google" id="ProtNLM"/>
    </source>
</evidence>
<evidence type="ECO:0000313" key="1">
    <source>
        <dbReference type="EMBL" id="ADI29473.1"/>
    </source>
</evidence>
<reference evidence="2" key="1">
    <citation type="submission" date="2010-05" db="EMBL/GenBank/DDBJ databases">
        <title>Complete sequence of Methylotenera sp. 301.</title>
        <authorList>
            <person name="Lucas S."/>
            <person name="Copeland A."/>
            <person name="Lapidus A."/>
            <person name="Cheng J.-F."/>
            <person name="Bruce D."/>
            <person name="Goodwin L."/>
            <person name="Pitluck S."/>
            <person name="Clum A."/>
            <person name="Land M."/>
            <person name="Hauser L."/>
            <person name="Kyrpides N."/>
            <person name="Ivanova N."/>
            <person name="Chistoservova L."/>
            <person name="Kalyuzhnaya M."/>
            <person name="Woyke T."/>
        </authorList>
    </citation>
    <scope>NUCLEOTIDE SEQUENCE [LARGE SCALE GENOMIC DNA]</scope>
    <source>
        <strain evidence="2">301</strain>
    </source>
</reference>
<evidence type="ECO:0000313" key="2">
    <source>
        <dbReference type="Proteomes" id="UP000000383"/>
    </source>
</evidence>
<dbReference type="STRING" id="666681.M301_1089"/>
<protein>
    <recommendedName>
        <fullName evidence="3">MxaK protein</fullName>
    </recommendedName>
</protein>
<proteinExistence type="predicted"/>
<dbReference type="eggNOG" id="ENOG5032S03">
    <property type="taxonomic scope" value="Bacteria"/>
</dbReference>
<sequence precursor="true">MESKYMSLSLKSITVKQLTITLVLIAIASAAGIATELNRIRQINAFNNAVSTGKNPQTDRLSYEAKFATAYWLANNDRHKEATLLFSQLTEKGTPSQRAAVHHNIGNMFFLKSLQVSGGNDPKVRDEVEYLLTQAHSSYKQALKLDNSNWGTRRNLDRVITLLPENPTPGVGESDSPGLIMGNIPVGLP</sequence>
<name>D7DQA2_METV0</name>
<gene>
    <name evidence="1" type="ordered locus">M301_1089</name>
</gene>